<dbReference type="GO" id="GO:0004438">
    <property type="term" value="F:phosphatidylinositol-3-phosphate phosphatase activity"/>
    <property type="evidence" value="ECO:0007669"/>
    <property type="project" value="UniProtKB-EC"/>
</dbReference>
<name>A0A2A2LXW5_9BILA</name>
<sequence length="607" mass="69725">MTEPFSTDIYESFNLYVQAEKFFLEPRDREGGLLSTNYLEIDRHSNAITLKDSREERIPFIDADIKFIYGIMGAIQLVSGYALIVIKRARIVGQINGHNVWLVTETDIIPYKKATLHLTDKQTWYNRHFTEMLGYVLSGGGFYYSHTLDLSRSLQWLSENATPAFRMASMIDRQSKNVLNFQASDRFVWNKHLLTSFRSIPGTARFSLPIIHGFFGQIHLHVNNHSFKLALISRRSVFRAGVRFYKRGVDANGHPANFVETEQIVETEIKGDRRITAHVQCRGSIPLFWSQKPNLRWQPIPTMKPTDDQLLAFKRHFEQQRACYGGKHVIVSLVNTKGNEKRVGGELERVSMQANLPYVRLHWFDFHKECHAMQWHRLSILRDQLQNEITEFGFFASSINDPEFCRAQAGFFRTNCIDCLDRTNVVQSLLARESLSEQLQYLGILRHEQRVEHIDELEKCFKFLWADNGDECSKQYAGTGALKSDYTRLGKRTYMGAMNDGVNAVTRYFRNNFGDGYRQDAIDYFLGNFVVDPSNLPPSLEASLIGLDQNGMALIAALFAMAMTVLCVLVAENITATLFWLSVFFICIAFIFINGEEFVNAPKLKKD</sequence>
<dbReference type="GO" id="GO:0046856">
    <property type="term" value="P:phosphatidylinositol dephosphorylation"/>
    <property type="evidence" value="ECO:0007669"/>
    <property type="project" value="TreeGrafter"/>
</dbReference>
<dbReference type="InterPro" id="IPR002013">
    <property type="entry name" value="SAC_dom"/>
</dbReference>
<accession>A0A2A2LXW5</accession>
<evidence type="ECO:0000256" key="6">
    <source>
        <dbReference type="ARBA" id="ARBA00041911"/>
    </source>
</evidence>
<evidence type="ECO:0000256" key="7">
    <source>
        <dbReference type="SAM" id="Phobius"/>
    </source>
</evidence>
<evidence type="ECO:0000256" key="2">
    <source>
        <dbReference type="ARBA" id="ARBA00036631"/>
    </source>
</evidence>
<protein>
    <recommendedName>
        <fullName evidence="4">Phosphatidylinositol-3-phosphatase SAC1</fullName>
        <ecNumber evidence="1">3.1.3.64</ecNumber>
    </recommendedName>
    <alternativeName>
        <fullName evidence="6">Phosphatidylinositol-4-phosphate phosphatase</fullName>
    </alternativeName>
    <alternativeName>
        <fullName evidence="5">Suppressor of actin mutations 1-like protein</fullName>
    </alternativeName>
</protein>
<keyword evidence="7" id="KW-0472">Membrane</keyword>
<dbReference type="GO" id="GO:0043812">
    <property type="term" value="F:phosphatidylinositol-4-phosphate phosphatase activity"/>
    <property type="evidence" value="ECO:0007669"/>
    <property type="project" value="TreeGrafter"/>
</dbReference>
<evidence type="ECO:0000256" key="3">
    <source>
        <dbReference type="ARBA" id="ARBA00036807"/>
    </source>
</evidence>
<feature type="domain" description="SAC" evidence="8">
    <location>
        <begin position="133"/>
        <end position="478"/>
    </location>
</feature>
<dbReference type="PROSITE" id="PS50275">
    <property type="entry name" value="SAC"/>
    <property type="match status" value="1"/>
</dbReference>
<dbReference type="GO" id="GO:0005783">
    <property type="term" value="C:endoplasmic reticulum"/>
    <property type="evidence" value="ECO:0007669"/>
    <property type="project" value="TreeGrafter"/>
</dbReference>
<reference evidence="9 10" key="1">
    <citation type="journal article" date="2017" name="Curr. Biol.">
        <title>Genome architecture and evolution of a unichromosomal asexual nematode.</title>
        <authorList>
            <person name="Fradin H."/>
            <person name="Zegar C."/>
            <person name="Gutwein M."/>
            <person name="Lucas J."/>
            <person name="Kovtun M."/>
            <person name="Corcoran D."/>
            <person name="Baugh L.R."/>
            <person name="Kiontke K."/>
            <person name="Gunsalus K."/>
            <person name="Fitch D.H."/>
            <person name="Piano F."/>
        </authorList>
    </citation>
    <scope>NUCLEOTIDE SEQUENCE [LARGE SCALE GENOMIC DNA]</scope>
    <source>
        <strain evidence="9">PF1309</strain>
    </source>
</reference>
<feature type="transmembrane region" description="Helical" evidence="7">
    <location>
        <begin position="67"/>
        <end position="86"/>
    </location>
</feature>
<organism evidence="9 10">
    <name type="scientific">Diploscapter pachys</name>
    <dbReference type="NCBI Taxonomy" id="2018661"/>
    <lineage>
        <taxon>Eukaryota</taxon>
        <taxon>Metazoa</taxon>
        <taxon>Ecdysozoa</taxon>
        <taxon>Nematoda</taxon>
        <taxon>Chromadorea</taxon>
        <taxon>Rhabditida</taxon>
        <taxon>Rhabditina</taxon>
        <taxon>Rhabditomorpha</taxon>
        <taxon>Rhabditoidea</taxon>
        <taxon>Rhabditidae</taxon>
        <taxon>Diploscapter</taxon>
    </lineage>
</organism>
<dbReference type="EMBL" id="LIAE01006339">
    <property type="protein sequence ID" value="PAV90998.1"/>
    <property type="molecule type" value="Genomic_DNA"/>
</dbReference>
<evidence type="ECO:0000313" key="10">
    <source>
        <dbReference type="Proteomes" id="UP000218231"/>
    </source>
</evidence>
<comment type="caution">
    <text evidence="9">The sequence shown here is derived from an EMBL/GenBank/DDBJ whole genome shotgun (WGS) entry which is preliminary data.</text>
</comment>
<evidence type="ECO:0000256" key="4">
    <source>
        <dbReference type="ARBA" id="ARBA00040795"/>
    </source>
</evidence>
<keyword evidence="7" id="KW-1133">Transmembrane helix</keyword>
<comment type="catalytic activity">
    <reaction evidence="2">
        <text>a 1,2-diacyl-sn-glycero-3-phospho-(1D-myo-inositol-3-phosphate) + H2O = a 1,2-diacyl-sn-glycero-3-phospho-(1D-myo-inositol) + phosphate</text>
        <dbReference type="Rhea" id="RHEA:12316"/>
        <dbReference type="ChEBI" id="CHEBI:15377"/>
        <dbReference type="ChEBI" id="CHEBI:43474"/>
        <dbReference type="ChEBI" id="CHEBI:57880"/>
        <dbReference type="ChEBI" id="CHEBI:58088"/>
        <dbReference type="EC" id="3.1.3.64"/>
    </reaction>
    <physiologicalReaction direction="left-to-right" evidence="2">
        <dbReference type="Rhea" id="RHEA:12317"/>
    </physiologicalReaction>
</comment>
<dbReference type="OrthoDB" id="405996at2759"/>
<dbReference type="STRING" id="2018661.A0A2A2LXW5"/>
<dbReference type="PANTHER" id="PTHR45662:SF2">
    <property type="entry name" value="PHOSPHATIDYLINOSITOL-3-PHOSPHATASE SAC1"/>
    <property type="match status" value="1"/>
</dbReference>
<feature type="transmembrane region" description="Helical" evidence="7">
    <location>
        <begin position="552"/>
        <end position="571"/>
    </location>
</feature>
<evidence type="ECO:0000259" key="8">
    <source>
        <dbReference type="PROSITE" id="PS50275"/>
    </source>
</evidence>
<gene>
    <name evidence="9" type="ORF">WR25_21492</name>
</gene>
<feature type="transmembrane region" description="Helical" evidence="7">
    <location>
        <begin position="577"/>
        <end position="595"/>
    </location>
</feature>
<dbReference type="Pfam" id="PF02383">
    <property type="entry name" value="Syja_N"/>
    <property type="match status" value="1"/>
</dbReference>
<dbReference type="Proteomes" id="UP000218231">
    <property type="component" value="Unassembled WGS sequence"/>
</dbReference>
<keyword evidence="7" id="KW-0812">Transmembrane</keyword>
<keyword evidence="10" id="KW-1185">Reference proteome</keyword>
<dbReference type="AlphaFoldDB" id="A0A2A2LXW5"/>
<comment type="catalytic activity">
    <reaction evidence="3">
        <text>a 1,2-diacyl-sn-glycero-3-phospho-(1D-myo-inositol 4-phosphate) + H2O = a 1,2-diacyl-sn-glycero-3-phospho-(1D-myo-inositol) + phosphate</text>
        <dbReference type="Rhea" id="RHEA:55652"/>
        <dbReference type="ChEBI" id="CHEBI:15377"/>
        <dbReference type="ChEBI" id="CHEBI:43474"/>
        <dbReference type="ChEBI" id="CHEBI:57880"/>
        <dbReference type="ChEBI" id="CHEBI:58178"/>
    </reaction>
    <physiologicalReaction direction="left-to-right" evidence="3">
        <dbReference type="Rhea" id="RHEA:55653"/>
    </physiologicalReaction>
</comment>
<evidence type="ECO:0000256" key="1">
    <source>
        <dbReference type="ARBA" id="ARBA00013038"/>
    </source>
</evidence>
<evidence type="ECO:0000313" key="9">
    <source>
        <dbReference type="EMBL" id="PAV90998.1"/>
    </source>
</evidence>
<dbReference type="EC" id="3.1.3.64" evidence="1"/>
<proteinExistence type="predicted"/>
<dbReference type="PANTHER" id="PTHR45662">
    <property type="entry name" value="PHOSPHATIDYLINOSITIDE PHOSPHATASE SAC1"/>
    <property type="match status" value="1"/>
</dbReference>
<evidence type="ECO:0000256" key="5">
    <source>
        <dbReference type="ARBA" id="ARBA00041396"/>
    </source>
</evidence>